<dbReference type="EMBL" id="JACIER010000001">
    <property type="protein sequence ID" value="MBB4042410.1"/>
    <property type="molecule type" value="Genomic_DNA"/>
</dbReference>
<protein>
    <submittedName>
        <fullName evidence="2">Transcriptional regulator with XRE-family HTH domain</fullName>
    </submittedName>
</protein>
<accession>A0A840CR89</accession>
<proteinExistence type="predicted"/>
<dbReference type="GO" id="GO:0003677">
    <property type="term" value="F:DNA binding"/>
    <property type="evidence" value="ECO:0007669"/>
    <property type="project" value="InterPro"/>
</dbReference>
<dbReference type="CDD" id="cd00093">
    <property type="entry name" value="HTH_XRE"/>
    <property type="match status" value="1"/>
</dbReference>
<keyword evidence="3" id="KW-1185">Reference proteome</keyword>
<organism evidence="2 3">
    <name type="scientific">Bacteroides reticulotermitis</name>
    <dbReference type="NCBI Taxonomy" id="1133319"/>
    <lineage>
        <taxon>Bacteria</taxon>
        <taxon>Pseudomonadati</taxon>
        <taxon>Bacteroidota</taxon>
        <taxon>Bacteroidia</taxon>
        <taxon>Bacteroidales</taxon>
        <taxon>Bacteroidaceae</taxon>
        <taxon>Bacteroides</taxon>
    </lineage>
</organism>
<dbReference type="AlphaFoldDB" id="A0A840CR89"/>
<dbReference type="SUPFAM" id="SSF47413">
    <property type="entry name" value="lambda repressor-like DNA-binding domains"/>
    <property type="match status" value="1"/>
</dbReference>
<evidence type="ECO:0000259" key="1">
    <source>
        <dbReference type="PROSITE" id="PS50943"/>
    </source>
</evidence>
<dbReference type="Gene3D" id="1.10.260.40">
    <property type="entry name" value="lambda repressor-like DNA-binding domains"/>
    <property type="match status" value="1"/>
</dbReference>
<dbReference type="Proteomes" id="UP000560658">
    <property type="component" value="Unassembled WGS sequence"/>
</dbReference>
<dbReference type="Pfam" id="PF01381">
    <property type="entry name" value="HTH_3"/>
    <property type="match status" value="1"/>
</dbReference>
<sequence length="102" mass="11271">MRKLDETKLARLHTASELLEEEYGGHGISNRFPAADNQMAVWRDTSGSPATASDNPEELADQVGTARSYIARVEKGETGMQLSSFFRIARTLGIAFTPTFYD</sequence>
<name>A0A840CR89_9BACE</name>
<evidence type="ECO:0000313" key="3">
    <source>
        <dbReference type="Proteomes" id="UP000560658"/>
    </source>
</evidence>
<reference evidence="2" key="1">
    <citation type="submission" date="2020-08" db="EMBL/GenBank/DDBJ databases">
        <title>Genomic Encyclopedia of Type Strains, Phase IV (KMG-IV): sequencing the most valuable type-strain genomes for metagenomic binning, comparative biology and taxonomic classification.</title>
        <authorList>
            <person name="Goeker M."/>
        </authorList>
    </citation>
    <scope>NUCLEOTIDE SEQUENCE [LARGE SCALE GENOMIC DNA]</scope>
    <source>
        <strain evidence="2">DSM 105720</strain>
    </source>
</reference>
<evidence type="ECO:0000313" key="2">
    <source>
        <dbReference type="EMBL" id="MBB4042410.1"/>
    </source>
</evidence>
<dbReference type="InterPro" id="IPR010982">
    <property type="entry name" value="Lambda_DNA-bd_dom_sf"/>
</dbReference>
<gene>
    <name evidence="2" type="ORF">GGR06_000169</name>
</gene>
<dbReference type="PROSITE" id="PS50943">
    <property type="entry name" value="HTH_CROC1"/>
    <property type="match status" value="1"/>
</dbReference>
<dbReference type="InterPro" id="IPR001387">
    <property type="entry name" value="Cro/C1-type_HTH"/>
</dbReference>
<feature type="domain" description="HTH cro/C1-type" evidence="1">
    <location>
        <begin position="57"/>
        <end position="101"/>
    </location>
</feature>
<comment type="caution">
    <text evidence="2">The sequence shown here is derived from an EMBL/GenBank/DDBJ whole genome shotgun (WGS) entry which is preliminary data.</text>
</comment>